<gene>
    <name evidence="9" type="ORF">S12H4_20017</name>
</gene>
<sequence>MEDKIRIGIGYDVHPLTPERRLVLGGIDIPFDKGLSGWSDADVLTHAIIDALLGAAALGDIGSHFPPGEPQYKGISSLVLLKRVRDELTKNGWRIVNIDATIVAEQPKLRHFIDGMRQQLSQTLDITISQVSVKASTSAQLGFVGRGEGIAAGAVALIESISD</sequence>
<dbReference type="GO" id="GO:0046872">
    <property type="term" value="F:metal ion binding"/>
    <property type="evidence" value="ECO:0007669"/>
    <property type="project" value="UniProtKB-KW"/>
</dbReference>
<dbReference type="EMBL" id="BARW01010082">
    <property type="protein sequence ID" value="GAI87022.1"/>
    <property type="molecule type" value="Genomic_DNA"/>
</dbReference>
<dbReference type="SUPFAM" id="SSF69765">
    <property type="entry name" value="IpsF-like"/>
    <property type="match status" value="1"/>
</dbReference>
<dbReference type="GO" id="GO:0016114">
    <property type="term" value="P:terpenoid biosynthetic process"/>
    <property type="evidence" value="ECO:0007669"/>
    <property type="project" value="InterPro"/>
</dbReference>
<evidence type="ECO:0000259" key="8">
    <source>
        <dbReference type="Pfam" id="PF02542"/>
    </source>
</evidence>
<comment type="cofactor">
    <cofactor evidence="2">
        <name>a divalent metal cation</name>
        <dbReference type="ChEBI" id="CHEBI:60240"/>
    </cofactor>
</comment>
<dbReference type="NCBIfam" id="TIGR00151">
    <property type="entry name" value="ispF"/>
    <property type="match status" value="1"/>
</dbReference>
<protein>
    <recommendedName>
        <fullName evidence="4">2-C-methyl-D-erythritol 2,4-cyclodiphosphate synthase</fullName>
        <ecNumber evidence="4">4.6.1.12</ecNumber>
    </recommendedName>
</protein>
<evidence type="ECO:0000256" key="3">
    <source>
        <dbReference type="ARBA" id="ARBA00004709"/>
    </source>
</evidence>
<evidence type="ECO:0000256" key="7">
    <source>
        <dbReference type="ARBA" id="ARBA00023239"/>
    </source>
</evidence>
<keyword evidence="5" id="KW-0479">Metal-binding</keyword>
<dbReference type="GO" id="GO:0019288">
    <property type="term" value="P:isopentenyl diphosphate biosynthetic process, methylerythritol 4-phosphate pathway"/>
    <property type="evidence" value="ECO:0007669"/>
    <property type="project" value="UniProtKB-UniPathway"/>
</dbReference>
<comment type="catalytic activity">
    <reaction evidence="1">
        <text>4-CDP-2-C-methyl-D-erythritol 2-phosphate = 2-C-methyl-D-erythritol 2,4-cyclic diphosphate + CMP</text>
        <dbReference type="Rhea" id="RHEA:23864"/>
        <dbReference type="ChEBI" id="CHEBI:57919"/>
        <dbReference type="ChEBI" id="CHEBI:58483"/>
        <dbReference type="ChEBI" id="CHEBI:60377"/>
        <dbReference type="EC" id="4.6.1.12"/>
    </reaction>
</comment>
<dbReference type="GO" id="GO:0008685">
    <property type="term" value="F:2-C-methyl-D-erythritol 2,4-cyclodiphosphate synthase activity"/>
    <property type="evidence" value="ECO:0007669"/>
    <property type="project" value="UniProtKB-EC"/>
</dbReference>
<dbReference type="Pfam" id="PF02542">
    <property type="entry name" value="YgbB"/>
    <property type="match status" value="1"/>
</dbReference>
<evidence type="ECO:0000256" key="1">
    <source>
        <dbReference type="ARBA" id="ARBA00000200"/>
    </source>
</evidence>
<dbReference type="EC" id="4.6.1.12" evidence="4"/>
<comment type="pathway">
    <text evidence="3">Isoprenoid biosynthesis; isopentenyl diphosphate biosynthesis via DXP pathway; isopentenyl diphosphate from 1-deoxy-D-xylulose 5-phosphate: step 4/6.</text>
</comment>
<name>X1S1X9_9ZZZZ</name>
<dbReference type="HAMAP" id="MF_00107">
    <property type="entry name" value="IspF"/>
    <property type="match status" value="1"/>
</dbReference>
<evidence type="ECO:0000256" key="2">
    <source>
        <dbReference type="ARBA" id="ARBA00001968"/>
    </source>
</evidence>
<dbReference type="PROSITE" id="PS01350">
    <property type="entry name" value="ISPF"/>
    <property type="match status" value="1"/>
</dbReference>
<organism evidence="9">
    <name type="scientific">marine sediment metagenome</name>
    <dbReference type="NCBI Taxonomy" id="412755"/>
    <lineage>
        <taxon>unclassified sequences</taxon>
        <taxon>metagenomes</taxon>
        <taxon>ecological metagenomes</taxon>
    </lineage>
</organism>
<dbReference type="UniPathway" id="UPA00056">
    <property type="reaction ID" value="UER00095"/>
</dbReference>
<comment type="caution">
    <text evidence="9">The sequence shown here is derived from an EMBL/GenBank/DDBJ whole genome shotgun (WGS) entry which is preliminary data.</text>
</comment>
<dbReference type="InterPro" id="IPR036571">
    <property type="entry name" value="MECDP_synthase_sf"/>
</dbReference>
<keyword evidence="6" id="KW-0414">Isoprene biosynthesis</keyword>
<evidence type="ECO:0000256" key="5">
    <source>
        <dbReference type="ARBA" id="ARBA00022723"/>
    </source>
</evidence>
<dbReference type="PANTHER" id="PTHR43181:SF1">
    <property type="entry name" value="2-C-METHYL-D-ERYTHRITOL 2,4-CYCLODIPHOSPHATE SYNTHASE, CHLOROPLASTIC"/>
    <property type="match status" value="1"/>
</dbReference>
<evidence type="ECO:0000313" key="9">
    <source>
        <dbReference type="EMBL" id="GAI87022.1"/>
    </source>
</evidence>
<keyword evidence="7" id="KW-0456">Lyase</keyword>
<dbReference type="AlphaFoldDB" id="X1S1X9"/>
<dbReference type="InterPro" id="IPR003526">
    <property type="entry name" value="MECDP_synthase"/>
</dbReference>
<evidence type="ECO:0000256" key="6">
    <source>
        <dbReference type="ARBA" id="ARBA00023229"/>
    </source>
</evidence>
<proteinExistence type="inferred from homology"/>
<dbReference type="InterPro" id="IPR020555">
    <property type="entry name" value="MECDP_synthase_CS"/>
</dbReference>
<dbReference type="CDD" id="cd00554">
    <property type="entry name" value="MECDP_synthase"/>
    <property type="match status" value="1"/>
</dbReference>
<accession>X1S1X9</accession>
<dbReference type="Gene3D" id="3.30.1330.50">
    <property type="entry name" value="2-C-methyl-D-erythritol 2,4-cyclodiphosphate synthase"/>
    <property type="match status" value="1"/>
</dbReference>
<reference evidence="9" key="1">
    <citation type="journal article" date="2014" name="Front. Microbiol.">
        <title>High frequency of phylogenetically diverse reductive dehalogenase-homologous genes in deep subseafloor sedimentary metagenomes.</title>
        <authorList>
            <person name="Kawai M."/>
            <person name="Futagami T."/>
            <person name="Toyoda A."/>
            <person name="Takaki Y."/>
            <person name="Nishi S."/>
            <person name="Hori S."/>
            <person name="Arai W."/>
            <person name="Tsubouchi T."/>
            <person name="Morono Y."/>
            <person name="Uchiyama I."/>
            <person name="Ito T."/>
            <person name="Fujiyama A."/>
            <person name="Inagaki F."/>
            <person name="Takami H."/>
        </authorList>
    </citation>
    <scope>NUCLEOTIDE SEQUENCE</scope>
    <source>
        <strain evidence="9">Expedition CK06-06</strain>
    </source>
</reference>
<evidence type="ECO:0000256" key="4">
    <source>
        <dbReference type="ARBA" id="ARBA00012579"/>
    </source>
</evidence>
<feature type="domain" description="2-C-methyl-D-erythritol 2,4-cyclodiphosphate synthase" evidence="8">
    <location>
        <begin position="5"/>
        <end position="158"/>
    </location>
</feature>
<dbReference type="PANTHER" id="PTHR43181">
    <property type="entry name" value="2-C-METHYL-D-ERYTHRITOL 2,4-CYCLODIPHOSPHATE SYNTHASE, CHLOROPLASTIC"/>
    <property type="match status" value="1"/>
</dbReference>